<dbReference type="EMBL" id="CP126101">
    <property type="protein sequence ID" value="WHY52024.1"/>
    <property type="molecule type" value="Genomic_DNA"/>
</dbReference>
<dbReference type="Proteomes" id="UP001178322">
    <property type="component" value="Chromosome"/>
</dbReference>
<name>A0AAX3WZE3_9BACI</name>
<evidence type="ECO:0008006" key="3">
    <source>
        <dbReference type="Google" id="ProtNLM"/>
    </source>
</evidence>
<proteinExistence type="predicted"/>
<evidence type="ECO:0000313" key="2">
    <source>
        <dbReference type="Proteomes" id="UP001178322"/>
    </source>
</evidence>
<evidence type="ECO:0000313" key="1">
    <source>
        <dbReference type="EMBL" id="WHY52024.1"/>
    </source>
</evidence>
<reference evidence="1" key="1">
    <citation type="submission" date="2023-05" db="EMBL/GenBank/DDBJ databases">
        <title>Comparative genomics of Bacillaceae isolates and their secondary metabolite potential.</title>
        <authorList>
            <person name="Song L."/>
            <person name="Nielsen L.J."/>
            <person name="Mohite O."/>
            <person name="Xu X."/>
            <person name="Weber T."/>
            <person name="Kovacs A.T."/>
        </authorList>
    </citation>
    <scope>NUCLEOTIDE SEQUENCE</scope>
    <source>
        <strain evidence="1">LY1</strain>
    </source>
</reference>
<accession>A0AAX3WZE3</accession>
<dbReference type="RefSeq" id="WP_283870511.1">
    <property type="nucleotide sequence ID" value="NZ_CP126101.1"/>
</dbReference>
<sequence>MELNKFQELSKRTMPFKGEPKNNVEYENGLTNYAMGLIGECTEVLRATNDHEAILKEIGDVSHYAFGILTFLNETYEPLANYFVEGTKEQLINKIIILSGEISEQVKKFVFHRHELNSTKVILALKMLIKNLIELAKFYDSTLEQICEMNIDKLKKRYPETFNVEDSKKRVDLEVTS</sequence>
<dbReference type="AlphaFoldDB" id="A0AAX3WZE3"/>
<gene>
    <name evidence="1" type="ORF">QNH24_01985</name>
</gene>
<organism evidence="1 2">
    <name type="scientific">Lysinibacillus pakistanensis</name>
    <dbReference type="NCBI Taxonomy" id="759811"/>
    <lineage>
        <taxon>Bacteria</taxon>
        <taxon>Bacillati</taxon>
        <taxon>Bacillota</taxon>
        <taxon>Bacilli</taxon>
        <taxon>Bacillales</taxon>
        <taxon>Bacillaceae</taxon>
        <taxon>Lysinibacillus</taxon>
    </lineage>
</organism>
<dbReference type="SUPFAM" id="SSF101386">
    <property type="entry name" value="all-alpha NTP pyrophosphatases"/>
    <property type="match status" value="1"/>
</dbReference>
<protein>
    <recommendedName>
        <fullName evidence="3">NTP pyrophosphohydrolase MazG putative catalytic core domain-containing protein</fullName>
    </recommendedName>
</protein>